<dbReference type="EC" id="2.10.1.1" evidence="11"/>
<accession>A0A6J4TFR0</accession>
<evidence type="ECO:0000256" key="5">
    <source>
        <dbReference type="ARBA" id="ARBA00022505"/>
    </source>
</evidence>
<name>A0A6J4TFR0_9ACTN</name>
<dbReference type="Pfam" id="PF03454">
    <property type="entry name" value="MoeA_C"/>
    <property type="match status" value="1"/>
</dbReference>
<dbReference type="AlphaFoldDB" id="A0A6J4TFR0"/>
<keyword evidence="5 11" id="KW-0500">Molybdenum</keyword>
<dbReference type="Gene3D" id="2.40.340.10">
    <property type="entry name" value="MoeA, C-terminal, domain IV"/>
    <property type="match status" value="1"/>
</dbReference>
<evidence type="ECO:0000256" key="4">
    <source>
        <dbReference type="ARBA" id="ARBA00010763"/>
    </source>
</evidence>
<dbReference type="NCBIfam" id="TIGR00177">
    <property type="entry name" value="molyb_syn"/>
    <property type="match status" value="1"/>
</dbReference>
<comment type="function">
    <text evidence="2 11">Catalyzes the insertion of molybdate into adenylated molybdopterin with the concomitant release of AMP.</text>
</comment>
<keyword evidence="8 11" id="KW-0460">Magnesium</keyword>
<dbReference type="PANTHER" id="PTHR10192">
    <property type="entry name" value="MOLYBDOPTERIN BIOSYNTHESIS PROTEIN"/>
    <property type="match status" value="1"/>
</dbReference>
<evidence type="ECO:0000256" key="8">
    <source>
        <dbReference type="ARBA" id="ARBA00022842"/>
    </source>
</evidence>
<dbReference type="GO" id="GO:0046872">
    <property type="term" value="F:metal ion binding"/>
    <property type="evidence" value="ECO:0007669"/>
    <property type="project" value="UniProtKB-UniRule"/>
</dbReference>
<evidence type="ECO:0000313" key="13">
    <source>
        <dbReference type="EMBL" id="CAA9521988.1"/>
    </source>
</evidence>
<comment type="similarity">
    <text evidence="4 11">Belongs to the MoeA family.</text>
</comment>
<dbReference type="InterPro" id="IPR001453">
    <property type="entry name" value="MoaB/Mog_dom"/>
</dbReference>
<evidence type="ECO:0000256" key="10">
    <source>
        <dbReference type="ARBA" id="ARBA00047317"/>
    </source>
</evidence>
<evidence type="ECO:0000256" key="11">
    <source>
        <dbReference type="RuleBase" id="RU365090"/>
    </source>
</evidence>
<dbReference type="SUPFAM" id="SSF63882">
    <property type="entry name" value="MoeA N-terminal region -like"/>
    <property type="match status" value="1"/>
</dbReference>
<dbReference type="SUPFAM" id="SSF63867">
    <property type="entry name" value="MoeA C-terminal domain-like"/>
    <property type="match status" value="1"/>
</dbReference>
<evidence type="ECO:0000256" key="1">
    <source>
        <dbReference type="ARBA" id="ARBA00001946"/>
    </source>
</evidence>
<dbReference type="InterPro" id="IPR036425">
    <property type="entry name" value="MoaB/Mog-like_dom_sf"/>
</dbReference>
<dbReference type="GO" id="GO:0061599">
    <property type="term" value="F:molybdopterin molybdotransferase activity"/>
    <property type="evidence" value="ECO:0007669"/>
    <property type="project" value="UniProtKB-UniRule"/>
</dbReference>
<dbReference type="FunFam" id="3.40.980.10:FF:000004">
    <property type="entry name" value="Molybdopterin molybdenumtransferase"/>
    <property type="match status" value="1"/>
</dbReference>
<reference evidence="13" key="1">
    <citation type="submission" date="2020-02" db="EMBL/GenBank/DDBJ databases">
        <authorList>
            <person name="Meier V. D."/>
        </authorList>
    </citation>
    <scope>NUCLEOTIDE SEQUENCE</scope>
    <source>
        <strain evidence="13">AVDCRST_MAG30</strain>
    </source>
</reference>
<dbReference type="InterPro" id="IPR005110">
    <property type="entry name" value="MoeA_linker/N"/>
</dbReference>
<keyword evidence="7 11" id="KW-0479">Metal-binding</keyword>
<sequence length="401" mass="40778">MIEIEEAWALIAGAARPLPSEIRPLRDAIGRIGAEPVRSPLDLPGFDRSAMDGYAVRAADTAPGSPPLRLVGAVAAGEDASVSVGPGEAAGITTGAALPPGADAVLRSELAALDDEGHHVTPAEPLSEGRFVRFRGEDVRAGDVLLEAGAPITLGRLSVLASAGVNGVTVRRPARVHLLTTGDELVPAGAPLGPGQIHDSNGPVLAELARRAGAEVVDHGAAPDDPEAIAAKIRAALGEADVLLISGGVSVGEHDHVKPVLSAEGVAELFWRVRIKPGKPVFCGTHGEGFVFGLPGNPLSVVVCFLAFVAPLLRLLQGGPQDGAIGLLPGRLAAPADAADRRTTFLTARLHRAEDGVLEATPTTRQGSHMTGALAEADGFAVIPHGDAPLGAGARVGVLPL</sequence>
<gene>
    <name evidence="13" type="ORF">AVDCRST_MAG30-3102</name>
</gene>
<dbReference type="InterPro" id="IPR036135">
    <property type="entry name" value="MoeA_linker/N_sf"/>
</dbReference>
<keyword evidence="9 11" id="KW-0501">Molybdenum cofactor biosynthesis</keyword>
<evidence type="ECO:0000256" key="9">
    <source>
        <dbReference type="ARBA" id="ARBA00023150"/>
    </source>
</evidence>
<protein>
    <recommendedName>
        <fullName evidence="11">Molybdopterin molybdenumtransferase</fullName>
        <ecNumber evidence="11">2.10.1.1</ecNumber>
    </recommendedName>
</protein>
<evidence type="ECO:0000256" key="6">
    <source>
        <dbReference type="ARBA" id="ARBA00022679"/>
    </source>
</evidence>
<feature type="domain" description="MoaB/Mog" evidence="12">
    <location>
        <begin position="177"/>
        <end position="315"/>
    </location>
</feature>
<dbReference type="InterPro" id="IPR036688">
    <property type="entry name" value="MoeA_C_domain_IV_sf"/>
</dbReference>
<dbReference type="CDD" id="cd00887">
    <property type="entry name" value="MoeA"/>
    <property type="match status" value="1"/>
</dbReference>
<evidence type="ECO:0000256" key="3">
    <source>
        <dbReference type="ARBA" id="ARBA00005046"/>
    </source>
</evidence>
<evidence type="ECO:0000256" key="7">
    <source>
        <dbReference type="ARBA" id="ARBA00022723"/>
    </source>
</evidence>
<dbReference type="PANTHER" id="PTHR10192:SF5">
    <property type="entry name" value="GEPHYRIN"/>
    <property type="match status" value="1"/>
</dbReference>
<dbReference type="EMBL" id="CADCVS010000398">
    <property type="protein sequence ID" value="CAA9521988.1"/>
    <property type="molecule type" value="Genomic_DNA"/>
</dbReference>
<dbReference type="Gene3D" id="3.90.105.10">
    <property type="entry name" value="Molybdopterin biosynthesis moea protein, domain 2"/>
    <property type="match status" value="1"/>
</dbReference>
<dbReference type="Pfam" id="PF00994">
    <property type="entry name" value="MoCF_biosynth"/>
    <property type="match status" value="1"/>
</dbReference>
<proteinExistence type="inferred from homology"/>
<evidence type="ECO:0000259" key="12">
    <source>
        <dbReference type="SMART" id="SM00852"/>
    </source>
</evidence>
<dbReference type="Gene3D" id="2.170.190.11">
    <property type="entry name" value="Molybdopterin biosynthesis moea protein, domain 3"/>
    <property type="match status" value="1"/>
</dbReference>
<dbReference type="SMART" id="SM00852">
    <property type="entry name" value="MoCF_biosynth"/>
    <property type="match status" value="1"/>
</dbReference>
<dbReference type="Pfam" id="PF03453">
    <property type="entry name" value="MoeA_N"/>
    <property type="match status" value="1"/>
</dbReference>
<evidence type="ECO:0000256" key="2">
    <source>
        <dbReference type="ARBA" id="ARBA00002901"/>
    </source>
</evidence>
<dbReference type="NCBIfam" id="NF045515">
    <property type="entry name" value="Glp_gephyrin"/>
    <property type="match status" value="1"/>
</dbReference>
<comment type="cofactor">
    <cofactor evidence="1 11">
        <name>Mg(2+)</name>
        <dbReference type="ChEBI" id="CHEBI:18420"/>
    </cofactor>
</comment>
<keyword evidence="6 11" id="KW-0808">Transferase</keyword>
<organism evidence="13">
    <name type="scientific">uncultured Solirubrobacteraceae bacterium</name>
    <dbReference type="NCBI Taxonomy" id="1162706"/>
    <lineage>
        <taxon>Bacteria</taxon>
        <taxon>Bacillati</taxon>
        <taxon>Actinomycetota</taxon>
        <taxon>Thermoleophilia</taxon>
        <taxon>Solirubrobacterales</taxon>
        <taxon>Solirubrobacteraceae</taxon>
        <taxon>environmental samples</taxon>
    </lineage>
</organism>
<dbReference type="GO" id="GO:0005829">
    <property type="term" value="C:cytosol"/>
    <property type="evidence" value="ECO:0007669"/>
    <property type="project" value="TreeGrafter"/>
</dbReference>
<dbReference type="Gene3D" id="3.40.980.10">
    <property type="entry name" value="MoaB/Mog-like domain"/>
    <property type="match status" value="1"/>
</dbReference>
<dbReference type="SUPFAM" id="SSF53218">
    <property type="entry name" value="Molybdenum cofactor biosynthesis proteins"/>
    <property type="match status" value="1"/>
</dbReference>
<dbReference type="GO" id="GO:0006777">
    <property type="term" value="P:Mo-molybdopterin cofactor biosynthetic process"/>
    <property type="evidence" value="ECO:0007669"/>
    <property type="project" value="UniProtKB-UniRule"/>
</dbReference>
<comment type="pathway">
    <text evidence="3 11">Cofactor biosynthesis; molybdopterin biosynthesis.</text>
</comment>
<dbReference type="InterPro" id="IPR005111">
    <property type="entry name" value="MoeA_C_domain_IV"/>
</dbReference>
<dbReference type="UniPathway" id="UPA00344"/>
<dbReference type="InterPro" id="IPR038987">
    <property type="entry name" value="MoeA-like"/>
</dbReference>
<comment type="catalytic activity">
    <reaction evidence="10">
        <text>adenylyl-molybdopterin + molybdate = Mo-molybdopterin + AMP + H(+)</text>
        <dbReference type="Rhea" id="RHEA:35047"/>
        <dbReference type="ChEBI" id="CHEBI:15378"/>
        <dbReference type="ChEBI" id="CHEBI:36264"/>
        <dbReference type="ChEBI" id="CHEBI:62727"/>
        <dbReference type="ChEBI" id="CHEBI:71302"/>
        <dbReference type="ChEBI" id="CHEBI:456215"/>
        <dbReference type="EC" id="2.10.1.1"/>
    </reaction>
</comment>